<dbReference type="Pfam" id="PF07993">
    <property type="entry name" value="NAD_binding_4"/>
    <property type="match status" value="1"/>
</dbReference>
<dbReference type="Gene3D" id="3.40.50.720">
    <property type="entry name" value="NAD(P)-binding Rossmann-like Domain"/>
    <property type="match status" value="2"/>
</dbReference>
<dbReference type="GO" id="GO:0010345">
    <property type="term" value="P:suberin biosynthetic process"/>
    <property type="evidence" value="ECO:0007669"/>
    <property type="project" value="TreeGrafter"/>
</dbReference>
<comment type="caution">
    <text evidence="3">The sequence shown here is derived from an EMBL/GenBank/DDBJ whole genome shotgun (WGS) entry which is preliminary data.</text>
</comment>
<keyword evidence="4" id="KW-1185">Reference proteome</keyword>
<dbReference type="GO" id="GO:0035336">
    <property type="term" value="P:long-chain fatty-acyl-CoA metabolic process"/>
    <property type="evidence" value="ECO:0007669"/>
    <property type="project" value="TreeGrafter"/>
</dbReference>
<name>A0A6A2ZLY7_HIBSY</name>
<dbReference type="InterPro" id="IPR013120">
    <property type="entry name" value="FAR_NAD-bd"/>
</dbReference>
<comment type="catalytic activity">
    <reaction evidence="1">
        <text>a long-chain fatty acyl-CoA + 2 NADPH + 2 H(+) = a long-chain primary fatty alcohol + 2 NADP(+) + CoA</text>
        <dbReference type="Rhea" id="RHEA:52716"/>
        <dbReference type="ChEBI" id="CHEBI:15378"/>
        <dbReference type="ChEBI" id="CHEBI:57287"/>
        <dbReference type="ChEBI" id="CHEBI:57783"/>
        <dbReference type="ChEBI" id="CHEBI:58349"/>
        <dbReference type="ChEBI" id="CHEBI:77396"/>
        <dbReference type="ChEBI" id="CHEBI:83139"/>
        <dbReference type="EC" id="1.2.1.84"/>
    </reaction>
</comment>
<accession>A0A6A2ZLY7</accession>
<gene>
    <name evidence="3" type="ORF">F3Y22_tig00110819pilonHSYRG00175</name>
</gene>
<reference evidence="3" key="1">
    <citation type="submission" date="2019-09" db="EMBL/GenBank/DDBJ databases">
        <title>Draft genome information of white flower Hibiscus syriacus.</title>
        <authorList>
            <person name="Kim Y.-M."/>
        </authorList>
    </citation>
    <scope>NUCLEOTIDE SEQUENCE [LARGE SCALE GENOMIC DNA]</scope>
    <source>
        <strain evidence="3">YM2019G1</strain>
    </source>
</reference>
<organism evidence="3 4">
    <name type="scientific">Hibiscus syriacus</name>
    <name type="common">Rose of Sharon</name>
    <dbReference type="NCBI Taxonomy" id="106335"/>
    <lineage>
        <taxon>Eukaryota</taxon>
        <taxon>Viridiplantae</taxon>
        <taxon>Streptophyta</taxon>
        <taxon>Embryophyta</taxon>
        <taxon>Tracheophyta</taxon>
        <taxon>Spermatophyta</taxon>
        <taxon>Magnoliopsida</taxon>
        <taxon>eudicotyledons</taxon>
        <taxon>Gunneridae</taxon>
        <taxon>Pentapetalae</taxon>
        <taxon>rosids</taxon>
        <taxon>malvids</taxon>
        <taxon>Malvales</taxon>
        <taxon>Malvaceae</taxon>
        <taxon>Malvoideae</taxon>
        <taxon>Hibiscus</taxon>
    </lineage>
</organism>
<sequence length="297" mass="33811">MEMGNVSKFLRGKTILITGATGFLAKSTVLTLPLISKPMAILPRAQLILDDLMFQPLLLVFLEKILRLQPNVNKLYLLLRASDDKSAPQRLHDEIISTKLFRVLGDKWSWEFDNLMSSKVIAVAGDISWQNLGIGKIEWVAKYIRIYKGNGRDAFRELQRGCASCYFTSHHGYKTVDRIVVSYGKGKLPFFFSDLNSPLDVIPVDMVVNAMAVAMEVHYADRQCSRETIYHISSSSGNPMKLSDFHRFLHCYFTKNPWIDTNGKIVKVSKGTVFSTPHRFFLFMKLKYVLPLKVCCS</sequence>
<keyword evidence="1" id="KW-0443">Lipid metabolism</keyword>
<proteinExistence type="inferred from homology"/>
<dbReference type="Proteomes" id="UP000436088">
    <property type="component" value="Unassembled WGS sequence"/>
</dbReference>
<keyword evidence="1" id="KW-0560">Oxidoreductase</keyword>
<dbReference type="GO" id="GO:0080019">
    <property type="term" value="F:alcohol-forming very long-chain fatty acyl-CoA reductase activity"/>
    <property type="evidence" value="ECO:0007669"/>
    <property type="project" value="InterPro"/>
</dbReference>
<keyword evidence="1" id="KW-0444">Lipid biosynthesis</keyword>
<dbReference type="PANTHER" id="PTHR11011:SF109">
    <property type="entry name" value="FATTY ACYL-COA REDUCTASE 1"/>
    <property type="match status" value="1"/>
</dbReference>
<dbReference type="InterPro" id="IPR026055">
    <property type="entry name" value="FAR"/>
</dbReference>
<comment type="function">
    <text evidence="1">Catalyzes the reduction of fatty acyl-CoA to fatty alcohols.</text>
</comment>
<dbReference type="GO" id="GO:0102965">
    <property type="term" value="F:alcohol-forming long-chain fatty acyl-CoA reductase activity"/>
    <property type="evidence" value="ECO:0007669"/>
    <property type="project" value="UniProtKB-EC"/>
</dbReference>
<dbReference type="AlphaFoldDB" id="A0A6A2ZLY7"/>
<evidence type="ECO:0000259" key="2">
    <source>
        <dbReference type="Pfam" id="PF07993"/>
    </source>
</evidence>
<dbReference type="EMBL" id="VEPZ02001124">
    <property type="protein sequence ID" value="KAE8693021.1"/>
    <property type="molecule type" value="Genomic_DNA"/>
</dbReference>
<comment type="similarity">
    <text evidence="1">Belongs to the fatty acyl-CoA reductase family.</text>
</comment>
<keyword evidence="1" id="KW-0521">NADP</keyword>
<dbReference type="EC" id="1.2.1.84" evidence="1"/>
<evidence type="ECO:0000313" key="3">
    <source>
        <dbReference type="EMBL" id="KAE8693021.1"/>
    </source>
</evidence>
<evidence type="ECO:0000256" key="1">
    <source>
        <dbReference type="RuleBase" id="RU363097"/>
    </source>
</evidence>
<evidence type="ECO:0000313" key="4">
    <source>
        <dbReference type="Proteomes" id="UP000436088"/>
    </source>
</evidence>
<feature type="domain" description="Thioester reductase (TE)" evidence="2">
    <location>
        <begin position="60"/>
        <end position="139"/>
    </location>
</feature>
<protein>
    <recommendedName>
        <fullName evidence="1">Fatty acyl-CoA reductase</fullName>
        <ecNumber evidence="1">1.2.1.84</ecNumber>
    </recommendedName>
</protein>
<dbReference type="PANTHER" id="PTHR11011">
    <property type="entry name" value="MALE STERILITY PROTEIN 2-RELATED"/>
    <property type="match status" value="1"/>
</dbReference>